<feature type="region of interest" description="Disordered" evidence="1">
    <location>
        <begin position="24"/>
        <end position="110"/>
    </location>
</feature>
<dbReference type="EMBL" id="JAMSHT010000001">
    <property type="protein sequence ID" value="MCM8558144.1"/>
    <property type="molecule type" value="Genomic_DNA"/>
</dbReference>
<evidence type="ECO:0000256" key="2">
    <source>
        <dbReference type="SAM" id="SignalP"/>
    </source>
</evidence>
<sequence>MRNMILAAGVASLALAVPAIASGSADSEENISQDRGNGNGNGNGNRGNGNGRGNGNAQGNQDRGNDLREDRRDRAEDRREARRERVEDRREDIRDRREDARDRARDRYEDRRDRYDDGFDARRVVYEADRYRYDGRDRRGYVDGCPPGLAKKNNGCLPPGQAKQIYGQRVPASYADRRLVGPYADWYGRDNDWEYRLGREFIYRIGGDDLVSGLIPLYDRRGYYYPVGSRYPDAYDSYNLPYQYRSYYRDDYYRYGDGAIYRVDPETQLIQSVAALLTGDVAVGQPLPASYRTYNVPYSYRDRYYDQPDGYYRYSDGYIYRVDPETMLVAEIVDAVL</sequence>
<reference evidence="3" key="1">
    <citation type="submission" date="2022-06" db="EMBL/GenBank/DDBJ databases">
        <title>Sphingomicrobium sedimins sp. nov., a marine bacterium isolated from tidal flat.</title>
        <authorList>
            <person name="Kim C.-H."/>
            <person name="Yoo Y."/>
            <person name="Kim J.-J."/>
        </authorList>
    </citation>
    <scope>NUCLEOTIDE SEQUENCE</scope>
    <source>
        <strain evidence="3">GRR-S6-50</strain>
    </source>
</reference>
<dbReference type="Gene3D" id="3.10.450.160">
    <property type="entry name" value="inner membrane protein cigr"/>
    <property type="match status" value="1"/>
</dbReference>
<protein>
    <recommendedName>
        <fullName evidence="5">Nickel/cobalt transporter regulator</fullName>
    </recommendedName>
</protein>
<gene>
    <name evidence="3" type="ORF">NDO55_09950</name>
</gene>
<evidence type="ECO:0000313" key="3">
    <source>
        <dbReference type="EMBL" id="MCM8558144.1"/>
    </source>
</evidence>
<name>A0A9X2J2U7_9SPHN</name>
<dbReference type="RefSeq" id="WP_252114827.1">
    <property type="nucleotide sequence ID" value="NZ_JAMSHT010000001.1"/>
</dbReference>
<accession>A0A9X2J2U7</accession>
<comment type="caution">
    <text evidence="3">The sequence shown here is derived from an EMBL/GenBank/DDBJ whole genome shotgun (WGS) entry which is preliminary data.</text>
</comment>
<organism evidence="3 4">
    <name type="scientific">Sphingomicrobium sediminis</name>
    <dbReference type="NCBI Taxonomy" id="2950949"/>
    <lineage>
        <taxon>Bacteria</taxon>
        <taxon>Pseudomonadati</taxon>
        <taxon>Pseudomonadota</taxon>
        <taxon>Alphaproteobacteria</taxon>
        <taxon>Sphingomonadales</taxon>
        <taxon>Sphingomonadaceae</taxon>
        <taxon>Sphingomicrobium</taxon>
    </lineage>
</organism>
<feature type="chain" id="PRO_5040828024" description="Nickel/cobalt transporter regulator" evidence="2">
    <location>
        <begin position="22"/>
        <end position="337"/>
    </location>
</feature>
<dbReference type="Proteomes" id="UP001155128">
    <property type="component" value="Unassembled WGS sequence"/>
</dbReference>
<keyword evidence="2" id="KW-0732">Signal</keyword>
<evidence type="ECO:0008006" key="5">
    <source>
        <dbReference type="Google" id="ProtNLM"/>
    </source>
</evidence>
<keyword evidence="4" id="KW-1185">Reference proteome</keyword>
<feature type="signal peptide" evidence="2">
    <location>
        <begin position="1"/>
        <end position="21"/>
    </location>
</feature>
<dbReference type="AlphaFoldDB" id="A0A9X2J2U7"/>
<evidence type="ECO:0000313" key="4">
    <source>
        <dbReference type="Proteomes" id="UP001155128"/>
    </source>
</evidence>
<evidence type="ECO:0000256" key="1">
    <source>
        <dbReference type="SAM" id="MobiDB-lite"/>
    </source>
</evidence>
<feature type="compositionally biased region" description="Basic and acidic residues" evidence="1">
    <location>
        <begin position="63"/>
        <end position="110"/>
    </location>
</feature>
<feature type="compositionally biased region" description="Gly residues" evidence="1">
    <location>
        <begin position="37"/>
        <end position="56"/>
    </location>
</feature>
<proteinExistence type="predicted"/>